<evidence type="ECO:0000313" key="1">
    <source>
        <dbReference type="EMBL" id="CCA28041.1"/>
    </source>
</evidence>
<protein>
    <submittedName>
        <fullName evidence="1">AlNc14C1017G12716 protein</fullName>
    </submittedName>
</protein>
<organism evidence="1">
    <name type="scientific">Albugo laibachii Nc14</name>
    <dbReference type="NCBI Taxonomy" id="890382"/>
    <lineage>
        <taxon>Eukaryota</taxon>
        <taxon>Sar</taxon>
        <taxon>Stramenopiles</taxon>
        <taxon>Oomycota</taxon>
        <taxon>Peronosporomycetes</taxon>
        <taxon>Albuginales</taxon>
        <taxon>Albuginaceae</taxon>
        <taxon>Albugo</taxon>
    </lineage>
</organism>
<name>F0X2F1_9STRA</name>
<reference evidence="1" key="2">
    <citation type="submission" date="2011-02" db="EMBL/GenBank/DDBJ databases">
        <authorList>
            <person name="MacLean D."/>
        </authorList>
    </citation>
    <scope>NUCLEOTIDE SEQUENCE</scope>
</reference>
<accession>F0X2F1</accession>
<proteinExistence type="predicted"/>
<sequence length="50" mass="5784">MSMMIATRMYSSGIDVNKYDESIVDTELLTEKIKDSGNKVYYIILYLTLL</sequence>
<gene>
    <name evidence="1" type="primary">AlNc14C1017G12716</name>
    <name evidence="1" type="ORF">ALNC14_141850</name>
</gene>
<reference evidence="1" key="1">
    <citation type="journal article" date="2011" name="PLoS Biol.">
        <title>Gene gain and loss during evolution of obligate parasitism in the white rust pathogen of Arabidopsis thaliana.</title>
        <authorList>
            <person name="Kemen E."/>
            <person name="Gardiner A."/>
            <person name="Schultz-Larsen T."/>
            <person name="Kemen A.C."/>
            <person name="Balmuth A.L."/>
            <person name="Robert-Seilaniantz A."/>
            <person name="Bailey K."/>
            <person name="Holub E."/>
            <person name="Studholme D.J."/>
            <person name="Maclean D."/>
            <person name="Jones J.D."/>
        </authorList>
    </citation>
    <scope>NUCLEOTIDE SEQUENCE</scope>
</reference>
<dbReference type="EMBL" id="FR824838">
    <property type="protein sequence ID" value="CCA28041.1"/>
    <property type="molecule type" value="Genomic_DNA"/>
</dbReference>
<dbReference type="HOGENOM" id="CLU_3128232_0_0_1"/>
<dbReference type="AlphaFoldDB" id="F0X2F1"/>